<dbReference type="Pfam" id="PF10441">
    <property type="entry name" value="Urb2"/>
    <property type="match status" value="1"/>
</dbReference>
<dbReference type="GO" id="GO:0042254">
    <property type="term" value="P:ribosome biogenesis"/>
    <property type="evidence" value="ECO:0007669"/>
    <property type="project" value="TreeGrafter"/>
</dbReference>
<gene>
    <name evidence="2" type="ORF">CU098_011259</name>
</gene>
<sequence length="503" mass="56606">KISADTDLSSVIYATDTIIPVSNQVIGALKDTKQDVASILEQVKKDKQGIQTDLVLQYTSKFESAKRALYLTRLLHGYARTLGNSANKVIPMKELSGSLMELASPIIQLLQSTLDDSTKTIVCSLSTEYIAALCSMPMGDQHVKASKHILATFWFIYSLMHNIGDVVSIELLSNTFVSWIKNSSREQFDLVIIGFVEQAEEQAANRDSIEKEKHHLIFIQLLSLLFSASTEYQKAKLKRHIPVFIIKITLIAGKINSLKFLQMMLSLLDQLTVDESYRLSSFDLSLVLSCLIQVARPDVQKLKSQINRQFAHDLFTDICHILSNLMRHYKEQMTDVMPPFIGITQSLLHCFKSGHVHLVSGLNAKKHNVDSKNTPRTITLLSDFAPLNDTAAQQYSRLLKTITQKQHSYIAGKTNRSSQSVMKAISKHTPSVLVEYFTIQSNSTMSILQPSIKSALINALYEILDLCSDDDRSFIMTCLDAPGKLLFKEFYSNWKTNHKYSGQ</sequence>
<organism evidence="2 3">
    <name type="scientific">Rhizopus stolonifer</name>
    <name type="common">Rhizopus nigricans</name>
    <dbReference type="NCBI Taxonomy" id="4846"/>
    <lineage>
        <taxon>Eukaryota</taxon>
        <taxon>Fungi</taxon>
        <taxon>Fungi incertae sedis</taxon>
        <taxon>Mucoromycota</taxon>
        <taxon>Mucoromycotina</taxon>
        <taxon>Mucoromycetes</taxon>
        <taxon>Mucorales</taxon>
        <taxon>Mucorineae</taxon>
        <taxon>Rhizopodaceae</taxon>
        <taxon>Rhizopus</taxon>
    </lineage>
</organism>
<feature type="non-terminal residue" evidence="2">
    <location>
        <position position="1"/>
    </location>
</feature>
<dbReference type="OrthoDB" id="160374at2759"/>
<dbReference type="PANTHER" id="PTHR15682:SF2">
    <property type="entry name" value="UNHEALTHY RIBOSOME BIOGENESIS PROTEIN 2 HOMOLOG"/>
    <property type="match status" value="1"/>
</dbReference>
<reference evidence="2 3" key="1">
    <citation type="journal article" date="2018" name="G3 (Bethesda)">
        <title>Phylogenetic and Phylogenomic Definition of Rhizopus Species.</title>
        <authorList>
            <person name="Gryganskyi A.P."/>
            <person name="Golan J."/>
            <person name="Dolatabadi S."/>
            <person name="Mondo S."/>
            <person name="Robb S."/>
            <person name="Idnurm A."/>
            <person name="Muszewska A."/>
            <person name="Steczkiewicz K."/>
            <person name="Masonjones S."/>
            <person name="Liao H.L."/>
            <person name="Gajdeczka M.T."/>
            <person name="Anike F."/>
            <person name="Vuek A."/>
            <person name="Anishchenko I.M."/>
            <person name="Voigt K."/>
            <person name="de Hoog G.S."/>
            <person name="Smith M.E."/>
            <person name="Heitman J."/>
            <person name="Vilgalys R."/>
            <person name="Stajich J.E."/>
        </authorList>
    </citation>
    <scope>NUCLEOTIDE SEQUENCE [LARGE SCALE GENOMIC DNA]</scope>
    <source>
        <strain evidence="2 3">LSU 92-RS-03</strain>
    </source>
</reference>
<dbReference type="AlphaFoldDB" id="A0A367KI33"/>
<comment type="caution">
    <text evidence="2">The sequence shown here is derived from an EMBL/GenBank/DDBJ whole genome shotgun (WGS) entry which is preliminary data.</text>
</comment>
<dbReference type="STRING" id="4846.A0A367KI33"/>
<proteinExistence type="predicted"/>
<dbReference type="EMBL" id="PJQM01001642">
    <property type="protein sequence ID" value="RCI01837.1"/>
    <property type="molecule type" value="Genomic_DNA"/>
</dbReference>
<protein>
    <recommendedName>
        <fullName evidence="1">Nucleolar 27S pre-rRNA processing Urb2/Npa2 C-terminal domain-containing protein</fullName>
    </recommendedName>
</protein>
<name>A0A367KI33_RHIST</name>
<evidence type="ECO:0000259" key="1">
    <source>
        <dbReference type="Pfam" id="PF10441"/>
    </source>
</evidence>
<dbReference type="Proteomes" id="UP000253551">
    <property type="component" value="Unassembled WGS sequence"/>
</dbReference>
<dbReference type="InterPro" id="IPR052609">
    <property type="entry name" value="Ribosome_Biogenesis_Reg"/>
</dbReference>
<feature type="domain" description="Nucleolar 27S pre-rRNA processing Urb2/Npa2 C-terminal" evidence="1">
    <location>
        <begin position="263"/>
        <end position="503"/>
    </location>
</feature>
<evidence type="ECO:0000313" key="2">
    <source>
        <dbReference type="EMBL" id="RCI01837.1"/>
    </source>
</evidence>
<dbReference type="GO" id="GO:0005730">
    <property type="term" value="C:nucleolus"/>
    <property type="evidence" value="ECO:0007669"/>
    <property type="project" value="TreeGrafter"/>
</dbReference>
<accession>A0A367KI33</accession>
<dbReference type="InterPro" id="IPR018849">
    <property type="entry name" value="Urb2/Npa2_C"/>
</dbReference>
<keyword evidence="3" id="KW-1185">Reference proteome</keyword>
<dbReference type="PANTHER" id="PTHR15682">
    <property type="entry name" value="UNHEALTHY RIBOSOME BIOGENESIS PROTEIN 2 HOMOLOG"/>
    <property type="match status" value="1"/>
</dbReference>
<evidence type="ECO:0000313" key="3">
    <source>
        <dbReference type="Proteomes" id="UP000253551"/>
    </source>
</evidence>